<dbReference type="PATRIC" id="fig|1348663.4.peg.1333"/>
<dbReference type="PANTHER" id="PTHR30518">
    <property type="entry name" value="ENDOLYTIC MUREIN TRANSGLYCOSYLASE"/>
    <property type="match status" value="1"/>
</dbReference>
<feature type="site" description="Important for catalytic activity" evidence="7">
    <location>
        <position position="274"/>
    </location>
</feature>
<name>A0A066Z9F0_9ACTN</name>
<dbReference type="Proteomes" id="UP000027178">
    <property type="component" value="Unassembled WGS sequence"/>
</dbReference>
<keyword evidence="4 7" id="KW-0472">Membrane</keyword>
<dbReference type="Gene3D" id="3.30.1490.480">
    <property type="entry name" value="Endolytic murein transglycosylase"/>
    <property type="match status" value="1"/>
</dbReference>
<comment type="catalytic activity">
    <reaction evidence="7">
        <text>a peptidoglycan chain = a peptidoglycan chain with N-acetyl-1,6-anhydromuramyl-[peptide] at the reducing end + a peptidoglycan chain with N-acetylglucosamine at the non-reducing end.</text>
        <dbReference type="EC" id="4.2.2.29"/>
    </reaction>
</comment>
<dbReference type="PANTHER" id="PTHR30518:SF2">
    <property type="entry name" value="ENDOLYTIC MUREIN TRANSGLYCOSYLASE"/>
    <property type="match status" value="1"/>
</dbReference>
<evidence type="ECO:0000256" key="1">
    <source>
        <dbReference type="ARBA" id="ARBA00022475"/>
    </source>
</evidence>
<feature type="transmembrane region" description="Helical" evidence="7">
    <location>
        <begin position="54"/>
        <end position="77"/>
    </location>
</feature>
<dbReference type="GO" id="GO:0009252">
    <property type="term" value="P:peptidoglycan biosynthetic process"/>
    <property type="evidence" value="ECO:0007669"/>
    <property type="project" value="UniProtKB-UniRule"/>
</dbReference>
<dbReference type="NCBIfam" id="TIGR00247">
    <property type="entry name" value="endolytic transglycosylase MltG"/>
    <property type="match status" value="1"/>
</dbReference>
<keyword evidence="10" id="KW-1185">Reference proteome</keyword>
<evidence type="ECO:0000256" key="4">
    <source>
        <dbReference type="ARBA" id="ARBA00023136"/>
    </source>
</evidence>
<evidence type="ECO:0000256" key="8">
    <source>
        <dbReference type="SAM" id="MobiDB-lite"/>
    </source>
</evidence>
<keyword evidence="3 7" id="KW-1133">Transmembrane helix</keyword>
<dbReference type="eggNOG" id="COG1559">
    <property type="taxonomic scope" value="Bacteria"/>
</dbReference>
<keyword evidence="5 7" id="KW-0456">Lyase</keyword>
<evidence type="ECO:0000256" key="2">
    <source>
        <dbReference type="ARBA" id="ARBA00022692"/>
    </source>
</evidence>
<comment type="caution">
    <text evidence="9">The sequence shown here is derived from an EMBL/GenBank/DDBJ whole genome shotgun (WGS) entry which is preliminary data.</text>
</comment>
<organism evidence="9 10">
    <name type="scientific">Kitasatospora cheerisanensis KCTC 2395</name>
    <dbReference type="NCBI Taxonomy" id="1348663"/>
    <lineage>
        <taxon>Bacteria</taxon>
        <taxon>Bacillati</taxon>
        <taxon>Actinomycetota</taxon>
        <taxon>Actinomycetes</taxon>
        <taxon>Kitasatosporales</taxon>
        <taxon>Streptomycetaceae</taxon>
        <taxon>Kitasatospora</taxon>
    </lineage>
</organism>
<feature type="region of interest" description="Disordered" evidence="8">
    <location>
        <begin position="382"/>
        <end position="405"/>
    </location>
</feature>
<evidence type="ECO:0000256" key="6">
    <source>
        <dbReference type="ARBA" id="ARBA00023316"/>
    </source>
</evidence>
<dbReference type="EC" id="4.2.2.29" evidence="7"/>
<dbReference type="Pfam" id="PF02618">
    <property type="entry name" value="YceG"/>
    <property type="match status" value="1"/>
</dbReference>
<comment type="function">
    <text evidence="7">Functions as a peptidoglycan terminase that cleaves nascent peptidoglycan strands endolytically to terminate their elongation.</text>
</comment>
<evidence type="ECO:0000313" key="9">
    <source>
        <dbReference type="EMBL" id="KDN86946.1"/>
    </source>
</evidence>
<evidence type="ECO:0000256" key="7">
    <source>
        <dbReference type="HAMAP-Rule" id="MF_02065"/>
    </source>
</evidence>
<gene>
    <name evidence="7" type="primary">mltG</name>
    <name evidence="9" type="ORF">KCH_13920</name>
</gene>
<keyword evidence="6 7" id="KW-0961">Cell wall biogenesis/degradation</keyword>
<dbReference type="GO" id="GO:0008932">
    <property type="term" value="F:lytic endotransglycosylase activity"/>
    <property type="evidence" value="ECO:0007669"/>
    <property type="project" value="UniProtKB-UniRule"/>
</dbReference>
<comment type="similarity">
    <text evidence="7">Belongs to the transglycosylase MltG family.</text>
</comment>
<comment type="subcellular location">
    <subcellularLocation>
        <location evidence="7">Cell membrane</location>
        <topology evidence="7">Single-pass membrane protein</topology>
    </subcellularLocation>
</comment>
<dbReference type="HAMAP" id="MF_02065">
    <property type="entry name" value="MltG"/>
    <property type="match status" value="1"/>
</dbReference>
<dbReference type="AlphaFoldDB" id="A0A066Z9F0"/>
<keyword evidence="2 7" id="KW-0812">Transmembrane</keyword>
<dbReference type="GO" id="GO:0005886">
    <property type="term" value="C:plasma membrane"/>
    <property type="evidence" value="ECO:0007669"/>
    <property type="project" value="UniProtKB-SubCell"/>
</dbReference>
<dbReference type="GO" id="GO:0071555">
    <property type="term" value="P:cell wall organization"/>
    <property type="evidence" value="ECO:0007669"/>
    <property type="project" value="UniProtKB-KW"/>
</dbReference>
<dbReference type="InterPro" id="IPR003770">
    <property type="entry name" value="MLTG-like"/>
</dbReference>
<evidence type="ECO:0000313" key="10">
    <source>
        <dbReference type="Proteomes" id="UP000027178"/>
    </source>
</evidence>
<proteinExistence type="inferred from homology"/>
<evidence type="ECO:0000256" key="5">
    <source>
        <dbReference type="ARBA" id="ARBA00023239"/>
    </source>
</evidence>
<feature type="region of interest" description="Disordered" evidence="8">
    <location>
        <begin position="1"/>
        <end position="45"/>
    </location>
</feature>
<accession>A0A066Z9F0</accession>
<evidence type="ECO:0000256" key="3">
    <source>
        <dbReference type="ARBA" id="ARBA00022989"/>
    </source>
</evidence>
<dbReference type="CDD" id="cd08010">
    <property type="entry name" value="MltG_like"/>
    <property type="match status" value="1"/>
</dbReference>
<protein>
    <recommendedName>
        <fullName evidence="7">Endolytic murein transglycosylase</fullName>
        <ecNumber evidence="7">4.2.2.29</ecNumber>
    </recommendedName>
    <alternativeName>
        <fullName evidence="7">Peptidoglycan lytic transglycosylase</fullName>
    </alternativeName>
    <alternativeName>
        <fullName evidence="7">Peptidoglycan polymerization terminase</fullName>
    </alternativeName>
</protein>
<keyword evidence="1 7" id="KW-1003">Cell membrane</keyword>
<dbReference type="HOGENOM" id="CLU_025574_4_1_11"/>
<dbReference type="EMBL" id="JNBY01000051">
    <property type="protein sequence ID" value="KDN86946.1"/>
    <property type="molecule type" value="Genomic_DNA"/>
</dbReference>
<sequence length="405" mass="42470">MPAAGRPCLDRPVHRTRTDPRPPRRPVAEPEAAPPGLPYGVEPPDPDRLRTGAACCLSVAGLLGVAMAAALAVFLLWPEGKQPAPDYTGNGTGRVQVSVAQGASITQIGKTLTAKHVVASVRAFTEAAAKSPAGDRIHPGTYTLKERMPAVAALNVLLDPSNANALTIPEGWRSTQIYAAVDARLGLPAGTTKATAEQHLADLGLPADAAGHPEGYLFPATYPVTGDSTALGLLQEMVKEATTHLDGATLAEAAAANNVTPYGLLAVASLAQAEADNPEDMAKVARVVYNRLAKNMPLQLDSTINYALGRSTLTTTVDDTRLDSPFNTYAHPGLPPTPIDNPGRDALRAAIHPADGDWLYFVTVQPGDTRFTDSADQQRKNVDEFNAHRAQNPSPTASGSALSTP</sequence>
<feature type="compositionally biased region" description="Pro residues" evidence="8">
    <location>
        <begin position="32"/>
        <end position="43"/>
    </location>
</feature>
<feature type="compositionally biased region" description="Basic and acidic residues" evidence="8">
    <location>
        <begin position="8"/>
        <end position="28"/>
    </location>
</feature>
<reference evidence="9 10" key="1">
    <citation type="submission" date="2014-05" db="EMBL/GenBank/DDBJ databases">
        <title>Draft Genome Sequence of Kitasatospora cheerisanensis KCTC 2395.</title>
        <authorList>
            <person name="Nam D.H."/>
        </authorList>
    </citation>
    <scope>NUCLEOTIDE SEQUENCE [LARGE SCALE GENOMIC DNA]</scope>
    <source>
        <strain evidence="9 10">KCTC 2395</strain>
    </source>
</reference>
<feature type="compositionally biased region" description="Polar residues" evidence="8">
    <location>
        <begin position="389"/>
        <end position="405"/>
    </location>
</feature>